<keyword evidence="3" id="KW-1185">Reference proteome</keyword>
<dbReference type="Pfam" id="PF03382">
    <property type="entry name" value="DUF285"/>
    <property type="match status" value="1"/>
</dbReference>
<dbReference type="InterPro" id="IPR032675">
    <property type="entry name" value="LRR_dom_sf"/>
</dbReference>
<proteinExistence type="predicted"/>
<dbReference type="PANTHER" id="PTHR48060:SF21">
    <property type="entry name" value="L DOMAIN-LIKE PROTEIN"/>
    <property type="match status" value="1"/>
</dbReference>
<name>A0A9W7CBS6_9STRA</name>
<gene>
    <name evidence="2" type="ORF">TrLO_g3069</name>
</gene>
<evidence type="ECO:0000313" key="2">
    <source>
        <dbReference type="EMBL" id="GMI05427.1"/>
    </source>
</evidence>
<dbReference type="AlphaFoldDB" id="A0A9W7CBS6"/>
<dbReference type="PANTHER" id="PTHR48060">
    <property type="entry name" value="DNA DAMAGE-REPAIR/TOLERATION PROTEIN DRT100"/>
    <property type="match status" value="1"/>
</dbReference>
<accession>A0A9W7CBS6</accession>
<dbReference type="InterPro" id="IPR053211">
    <property type="entry name" value="DNA_repair-toleration"/>
</dbReference>
<dbReference type="Proteomes" id="UP001165122">
    <property type="component" value="Unassembled WGS sequence"/>
</dbReference>
<evidence type="ECO:0000256" key="1">
    <source>
        <dbReference type="ARBA" id="ARBA00022729"/>
    </source>
</evidence>
<evidence type="ECO:0000313" key="3">
    <source>
        <dbReference type="Proteomes" id="UP001165122"/>
    </source>
</evidence>
<protein>
    <submittedName>
        <fullName evidence="2">Uncharacterized protein</fullName>
    </submittedName>
</protein>
<dbReference type="Gene3D" id="3.80.10.10">
    <property type="entry name" value="Ribonuclease Inhibitor"/>
    <property type="match status" value="2"/>
</dbReference>
<dbReference type="EMBL" id="BRXW01000087">
    <property type="protein sequence ID" value="GMI05427.1"/>
    <property type="molecule type" value="Genomic_DNA"/>
</dbReference>
<sequence>MEEFFKFPLAIKLAISQGHESFIPWLKDELKVSEIEYYDTLVECATAMGKSEDTVIISLAKEEVLVEEGMVTKIDWRSQGLTGMLSAAFNELKRLRELDLRDNLVVGEEAEEFSTLRQRLGNLFTIDSSRDREIVVKCAEAMGGSLDWLQGEEKKRCGNWTGVTLSEQGKVAKIDWCSQGLTGTLSAAFNELTALRKLDLRGNWIDREEGEVGLALRQGLGKGFKIDSSKDREIVVKCAEAMGNSLEWLQGDPRGATFDEETGKVVKIYWRAKQFTGILPAALFNELTELRELDLGYNFGLEESEIAYLVRLKSKLGESFKTSSVPFTNEGLKVAVKEWCKNRSAAEAEYVHISGWNTSEVTNMNCLFSAHEDDVGEAAKQFNDDISRWNVDRVENMLGMFCYAKSFNQDLSGWNVEKCKNMSFMFSGAEKFEDSIKNWDLSGKDSTYMFEYGEDYGGETGEETMKKYKKKGAE</sequence>
<keyword evidence="1" id="KW-0732">Signal</keyword>
<organism evidence="2 3">
    <name type="scientific">Triparma laevis f. longispina</name>
    <dbReference type="NCBI Taxonomy" id="1714387"/>
    <lineage>
        <taxon>Eukaryota</taxon>
        <taxon>Sar</taxon>
        <taxon>Stramenopiles</taxon>
        <taxon>Ochrophyta</taxon>
        <taxon>Bolidophyceae</taxon>
        <taxon>Parmales</taxon>
        <taxon>Triparmaceae</taxon>
        <taxon>Triparma</taxon>
    </lineage>
</organism>
<reference evidence="3" key="1">
    <citation type="journal article" date="2023" name="Commun. Biol.">
        <title>Genome analysis of Parmales, the sister group of diatoms, reveals the evolutionary specialization of diatoms from phago-mixotrophs to photoautotrophs.</title>
        <authorList>
            <person name="Ban H."/>
            <person name="Sato S."/>
            <person name="Yoshikawa S."/>
            <person name="Yamada K."/>
            <person name="Nakamura Y."/>
            <person name="Ichinomiya M."/>
            <person name="Sato N."/>
            <person name="Blanc-Mathieu R."/>
            <person name="Endo H."/>
            <person name="Kuwata A."/>
            <person name="Ogata H."/>
        </authorList>
    </citation>
    <scope>NUCLEOTIDE SEQUENCE [LARGE SCALE GENOMIC DNA]</scope>
    <source>
        <strain evidence="3">NIES 3700</strain>
    </source>
</reference>
<comment type="caution">
    <text evidence="2">The sequence shown here is derived from an EMBL/GenBank/DDBJ whole genome shotgun (WGS) entry which is preliminary data.</text>
</comment>
<dbReference type="InterPro" id="IPR005046">
    <property type="entry name" value="DUF285"/>
</dbReference>
<dbReference type="SUPFAM" id="SSF52047">
    <property type="entry name" value="RNI-like"/>
    <property type="match status" value="1"/>
</dbReference>